<name>A0AAJ1HSQ0_LIMMU</name>
<feature type="compositionally biased region" description="Polar residues" evidence="1">
    <location>
        <begin position="26"/>
        <end position="43"/>
    </location>
</feature>
<sequence>MADENAQNNDGLQSPVDPLAAMDLLNNDNVQVTQQTSGTNDTANADEINELQNLQEQAEEKQEEEAQTSAKSNTASSNTQDPLAAPDEANKRTYPDFLENAERVPYSLQEELTEWRRNLKARLAPENLVNATGMENTVFEYAGHHTNMLKMELNNGAPIYIPQNQAGNNFRHMEAYIGRTLKISVDEFIPVPNAIDDEGHQEYIALGSIRQAEFTIAGTLYSQLEQERKNGSTDFVNQKRVGRIVRVLDRPTPGMLFFEYEGMTIAMLANQFYYMSYRRPFNEVAQVGDQIEFQITDIVRTKFEDSPSVKRAKEAGLDTPSGLRYMIVATCLPFRENPDERIRRYEEQHTTFLAHIVSVEPVKGILVEAGQGWWIKGIKPTRLNFHPTAADAVEHTPVSGYIESLDYKRHRGRFIITNFPNGTANHKKR</sequence>
<proteinExistence type="predicted"/>
<organism evidence="2 3">
    <name type="scientific">Limosilactobacillus mucosae</name>
    <name type="common">Lactobacillus mucosae</name>
    <dbReference type="NCBI Taxonomy" id="97478"/>
    <lineage>
        <taxon>Bacteria</taxon>
        <taxon>Bacillati</taxon>
        <taxon>Bacillota</taxon>
        <taxon>Bacilli</taxon>
        <taxon>Lactobacillales</taxon>
        <taxon>Lactobacillaceae</taxon>
        <taxon>Limosilactobacillus</taxon>
    </lineage>
</organism>
<feature type="compositionally biased region" description="Low complexity" evidence="1">
    <location>
        <begin position="67"/>
        <end position="80"/>
    </location>
</feature>
<gene>
    <name evidence="2" type="ORF">PO250_01265</name>
</gene>
<dbReference type="AlphaFoldDB" id="A0AAJ1HSQ0"/>
<feature type="region of interest" description="Disordered" evidence="1">
    <location>
        <begin position="1"/>
        <end position="89"/>
    </location>
</feature>
<reference evidence="2" key="1">
    <citation type="submission" date="2023-01" db="EMBL/GenBank/DDBJ databases">
        <title>Genome analysis of 13 Lactobacillus isolated from gut of wild boar.</title>
        <authorList>
            <person name="Papp P."/>
            <person name="Libisch B."/>
            <person name="Nagy T."/>
            <person name="Olasz F."/>
        </authorList>
    </citation>
    <scope>NUCLEOTIDE SEQUENCE</scope>
    <source>
        <strain evidence="2">F146</strain>
    </source>
</reference>
<feature type="compositionally biased region" description="Polar residues" evidence="1">
    <location>
        <begin position="1"/>
        <end position="12"/>
    </location>
</feature>
<evidence type="ECO:0000313" key="3">
    <source>
        <dbReference type="Proteomes" id="UP001220670"/>
    </source>
</evidence>
<evidence type="ECO:0000256" key="1">
    <source>
        <dbReference type="SAM" id="MobiDB-lite"/>
    </source>
</evidence>
<comment type="caution">
    <text evidence="2">The sequence shown here is derived from an EMBL/GenBank/DDBJ whole genome shotgun (WGS) entry which is preliminary data.</text>
</comment>
<dbReference type="EMBL" id="JAQONE010000003">
    <property type="protein sequence ID" value="MDC2828965.1"/>
    <property type="molecule type" value="Genomic_DNA"/>
</dbReference>
<protein>
    <submittedName>
        <fullName evidence="2">Uncharacterized protein</fullName>
    </submittedName>
</protein>
<accession>A0AAJ1HSQ0</accession>
<dbReference type="RefSeq" id="WP_272225693.1">
    <property type="nucleotide sequence ID" value="NZ_JAQONE010000003.1"/>
</dbReference>
<dbReference type="Proteomes" id="UP001220670">
    <property type="component" value="Unassembled WGS sequence"/>
</dbReference>
<evidence type="ECO:0000313" key="2">
    <source>
        <dbReference type="EMBL" id="MDC2828965.1"/>
    </source>
</evidence>